<comment type="caution">
    <text evidence="1">The sequence shown here is derived from an EMBL/GenBank/DDBJ whole genome shotgun (WGS) entry which is preliminary data.</text>
</comment>
<dbReference type="EMBL" id="JBHLSV010000005">
    <property type="protein sequence ID" value="MFC0673509.1"/>
    <property type="molecule type" value="Genomic_DNA"/>
</dbReference>
<keyword evidence="2" id="KW-1185">Reference proteome</keyword>
<evidence type="ECO:0000313" key="2">
    <source>
        <dbReference type="Proteomes" id="UP001589793"/>
    </source>
</evidence>
<protein>
    <submittedName>
        <fullName evidence="1">Uncharacterized protein</fullName>
    </submittedName>
</protein>
<dbReference type="RefSeq" id="WP_376979133.1">
    <property type="nucleotide sequence ID" value="NZ_JBHLSV010000005.1"/>
</dbReference>
<name>A0ABV6RAC6_9MICO</name>
<reference evidence="1 2" key="1">
    <citation type="submission" date="2024-09" db="EMBL/GenBank/DDBJ databases">
        <authorList>
            <person name="Sun Q."/>
            <person name="Mori K."/>
        </authorList>
    </citation>
    <scope>NUCLEOTIDE SEQUENCE [LARGE SCALE GENOMIC DNA]</scope>
    <source>
        <strain evidence="1 2">CICC 10874</strain>
    </source>
</reference>
<dbReference type="Proteomes" id="UP001589793">
    <property type="component" value="Unassembled WGS sequence"/>
</dbReference>
<sequence>MNLRSLNLQYAALKRIEAVVKEGMAWVKERHLEALLADTEQSGGRQWAVDVEGEKVATLSLSGGKSKPVIVSESELIAWALEHRPDMVETAPRLTEQAKRSTLPALVADYIDGTPVTEDGEVIPGVEEGHGSVYQSLRWTATKSLDGKGVMDAFITELGVAGLIEDITKEAA</sequence>
<gene>
    <name evidence="1" type="ORF">ACFFF6_06025</name>
</gene>
<organism evidence="1 2">
    <name type="scientific">Brachybacterium hainanense</name>
    <dbReference type="NCBI Taxonomy" id="1541174"/>
    <lineage>
        <taxon>Bacteria</taxon>
        <taxon>Bacillati</taxon>
        <taxon>Actinomycetota</taxon>
        <taxon>Actinomycetes</taxon>
        <taxon>Micrococcales</taxon>
        <taxon>Dermabacteraceae</taxon>
        <taxon>Brachybacterium</taxon>
    </lineage>
</organism>
<proteinExistence type="predicted"/>
<evidence type="ECO:0000313" key="1">
    <source>
        <dbReference type="EMBL" id="MFC0673509.1"/>
    </source>
</evidence>
<accession>A0ABV6RAC6</accession>